<proteinExistence type="predicted"/>
<gene>
    <name evidence="1" type="ORF">LNINA_LOCUS12769</name>
</gene>
<comment type="caution">
    <text evidence="1">The sequence shown here is derived from an EMBL/GenBank/DDBJ whole genome shotgun (WGS) entry which is preliminary data.</text>
</comment>
<evidence type="ECO:0000313" key="1">
    <source>
        <dbReference type="EMBL" id="CAK1553801.1"/>
    </source>
</evidence>
<sequence length="86" mass="10021">MSDLRATVRRFENTFRRLPTAIPYPAVPNGMTSAYGYGRNYLHPLSLRYYEAFRETEYNQDVRKKSALVYGVCDCACNSVRKPWMS</sequence>
<dbReference type="EMBL" id="CAVLEF010000225">
    <property type="protein sequence ID" value="CAK1553801.1"/>
    <property type="molecule type" value="Genomic_DNA"/>
</dbReference>
<organism evidence="1 2">
    <name type="scientific">Leptosia nina</name>
    <dbReference type="NCBI Taxonomy" id="320188"/>
    <lineage>
        <taxon>Eukaryota</taxon>
        <taxon>Metazoa</taxon>
        <taxon>Ecdysozoa</taxon>
        <taxon>Arthropoda</taxon>
        <taxon>Hexapoda</taxon>
        <taxon>Insecta</taxon>
        <taxon>Pterygota</taxon>
        <taxon>Neoptera</taxon>
        <taxon>Endopterygota</taxon>
        <taxon>Lepidoptera</taxon>
        <taxon>Glossata</taxon>
        <taxon>Ditrysia</taxon>
        <taxon>Papilionoidea</taxon>
        <taxon>Pieridae</taxon>
        <taxon>Pierinae</taxon>
        <taxon>Leptosia</taxon>
    </lineage>
</organism>
<accession>A0AAV1JY94</accession>
<protein>
    <submittedName>
        <fullName evidence="1">Uncharacterized protein</fullName>
    </submittedName>
</protein>
<name>A0AAV1JY94_9NEOP</name>
<dbReference type="AlphaFoldDB" id="A0AAV1JY94"/>
<reference evidence="1 2" key="1">
    <citation type="submission" date="2023-11" db="EMBL/GenBank/DDBJ databases">
        <authorList>
            <person name="Okamura Y."/>
        </authorList>
    </citation>
    <scope>NUCLEOTIDE SEQUENCE [LARGE SCALE GENOMIC DNA]</scope>
</reference>
<dbReference type="Proteomes" id="UP001497472">
    <property type="component" value="Unassembled WGS sequence"/>
</dbReference>
<keyword evidence="2" id="KW-1185">Reference proteome</keyword>
<evidence type="ECO:0000313" key="2">
    <source>
        <dbReference type="Proteomes" id="UP001497472"/>
    </source>
</evidence>